<evidence type="ECO:0000313" key="2">
    <source>
        <dbReference type="Proteomes" id="UP000184356"/>
    </source>
</evidence>
<dbReference type="OrthoDB" id="4503962at2759"/>
<protein>
    <submittedName>
        <fullName evidence="1">Uncharacterized protein</fullName>
    </submittedName>
</protein>
<dbReference type="RefSeq" id="XP_040700566.1">
    <property type="nucleotide sequence ID" value="XM_040842597.1"/>
</dbReference>
<name>A0A1L9TBF6_9EURO</name>
<dbReference type="Proteomes" id="UP000184356">
    <property type="component" value="Unassembled WGS sequence"/>
</dbReference>
<reference evidence="2" key="1">
    <citation type="journal article" date="2017" name="Genome Biol.">
        <title>Comparative genomics reveals high biological diversity and specific adaptations in the industrially and medically important fungal genus Aspergillus.</title>
        <authorList>
            <person name="de Vries R.P."/>
            <person name="Riley R."/>
            <person name="Wiebenga A."/>
            <person name="Aguilar-Osorio G."/>
            <person name="Amillis S."/>
            <person name="Uchima C.A."/>
            <person name="Anderluh G."/>
            <person name="Asadollahi M."/>
            <person name="Askin M."/>
            <person name="Barry K."/>
            <person name="Battaglia E."/>
            <person name="Bayram O."/>
            <person name="Benocci T."/>
            <person name="Braus-Stromeyer S.A."/>
            <person name="Caldana C."/>
            <person name="Canovas D."/>
            <person name="Cerqueira G.C."/>
            <person name="Chen F."/>
            <person name="Chen W."/>
            <person name="Choi C."/>
            <person name="Clum A."/>
            <person name="Dos Santos R.A."/>
            <person name="Damasio A.R."/>
            <person name="Diallinas G."/>
            <person name="Emri T."/>
            <person name="Fekete E."/>
            <person name="Flipphi M."/>
            <person name="Freyberg S."/>
            <person name="Gallo A."/>
            <person name="Gournas C."/>
            <person name="Habgood R."/>
            <person name="Hainaut M."/>
            <person name="Harispe M.L."/>
            <person name="Henrissat B."/>
            <person name="Hilden K.S."/>
            <person name="Hope R."/>
            <person name="Hossain A."/>
            <person name="Karabika E."/>
            <person name="Karaffa L."/>
            <person name="Karanyi Z."/>
            <person name="Krasevec N."/>
            <person name="Kuo A."/>
            <person name="Kusch H."/>
            <person name="LaButti K."/>
            <person name="Lagendijk E.L."/>
            <person name="Lapidus A."/>
            <person name="Levasseur A."/>
            <person name="Lindquist E."/>
            <person name="Lipzen A."/>
            <person name="Logrieco A.F."/>
            <person name="MacCabe A."/>
            <person name="Maekelae M.R."/>
            <person name="Malavazi I."/>
            <person name="Melin P."/>
            <person name="Meyer V."/>
            <person name="Mielnichuk N."/>
            <person name="Miskei M."/>
            <person name="Molnar A.P."/>
            <person name="Mule G."/>
            <person name="Ngan C.Y."/>
            <person name="Orejas M."/>
            <person name="Orosz E."/>
            <person name="Ouedraogo J.P."/>
            <person name="Overkamp K.M."/>
            <person name="Park H.-S."/>
            <person name="Perrone G."/>
            <person name="Piumi F."/>
            <person name="Punt P.J."/>
            <person name="Ram A.F."/>
            <person name="Ramon A."/>
            <person name="Rauscher S."/>
            <person name="Record E."/>
            <person name="Riano-Pachon D.M."/>
            <person name="Robert V."/>
            <person name="Roehrig J."/>
            <person name="Ruller R."/>
            <person name="Salamov A."/>
            <person name="Salih N.S."/>
            <person name="Samson R.A."/>
            <person name="Sandor E."/>
            <person name="Sanguinetti M."/>
            <person name="Schuetze T."/>
            <person name="Sepcic K."/>
            <person name="Shelest E."/>
            <person name="Sherlock G."/>
            <person name="Sophianopoulou V."/>
            <person name="Squina F.M."/>
            <person name="Sun H."/>
            <person name="Susca A."/>
            <person name="Todd R.B."/>
            <person name="Tsang A."/>
            <person name="Unkles S.E."/>
            <person name="van de Wiele N."/>
            <person name="van Rossen-Uffink D."/>
            <person name="Oliveira J.V."/>
            <person name="Vesth T.C."/>
            <person name="Visser J."/>
            <person name="Yu J.-H."/>
            <person name="Zhou M."/>
            <person name="Andersen M.R."/>
            <person name="Archer D.B."/>
            <person name="Baker S.E."/>
            <person name="Benoit I."/>
            <person name="Brakhage A.A."/>
            <person name="Braus G.H."/>
            <person name="Fischer R."/>
            <person name="Frisvad J.C."/>
            <person name="Goldman G.H."/>
            <person name="Houbraken J."/>
            <person name="Oakley B."/>
            <person name="Pocsi I."/>
            <person name="Scazzocchio C."/>
            <person name="Seiboth B."/>
            <person name="vanKuyk P.A."/>
            <person name="Wortman J."/>
            <person name="Dyer P.S."/>
            <person name="Grigoriev I.V."/>
        </authorList>
    </citation>
    <scope>NUCLEOTIDE SEQUENCE [LARGE SCALE GENOMIC DNA]</scope>
    <source>
        <strain evidence="2">CBS 593.65</strain>
    </source>
</reference>
<evidence type="ECO:0000313" key="1">
    <source>
        <dbReference type="EMBL" id="OJJ56760.1"/>
    </source>
</evidence>
<dbReference type="GeneID" id="63758670"/>
<dbReference type="VEuPathDB" id="FungiDB:ASPSYDRAFT_156845"/>
<gene>
    <name evidence="1" type="ORF">ASPSYDRAFT_156845</name>
</gene>
<dbReference type="EMBL" id="KV878590">
    <property type="protein sequence ID" value="OJJ56760.1"/>
    <property type="molecule type" value="Genomic_DNA"/>
</dbReference>
<accession>A0A1L9TBF6</accession>
<organism evidence="1 2">
    <name type="scientific">Aspergillus sydowii CBS 593.65</name>
    <dbReference type="NCBI Taxonomy" id="1036612"/>
    <lineage>
        <taxon>Eukaryota</taxon>
        <taxon>Fungi</taxon>
        <taxon>Dikarya</taxon>
        <taxon>Ascomycota</taxon>
        <taxon>Pezizomycotina</taxon>
        <taxon>Eurotiomycetes</taxon>
        <taxon>Eurotiomycetidae</taxon>
        <taxon>Eurotiales</taxon>
        <taxon>Aspergillaceae</taxon>
        <taxon>Aspergillus</taxon>
        <taxon>Aspergillus subgen. Nidulantes</taxon>
    </lineage>
</organism>
<proteinExistence type="predicted"/>
<keyword evidence="2" id="KW-1185">Reference proteome</keyword>
<dbReference type="AlphaFoldDB" id="A0A1L9TBF6"/>
<sequence>MARQQIQMLEQGLDGQAEFSPVMAGDAGTLWALAQRYPLRIRISSTLALVMRFLPEGVKRSINPRDRADVARVFVALVNRWLFEAGGEGALTTRGTMRQLASAEKSAKVMKSSPPSLPKFSTSLRPPLGLDQVRTVLPYLSPPQLECAQLWIDEARVLRDSSFTLVALVDRMWGLTDEEVAFAQLRIYGPCTVDWIQRAIPDLRPTQIVLAQWIVEHNRLMMECPKPVVSGSHRMLQRLLTPDILVGLLGLSASQRRRVSRRLRPMGDAWDLTGQYPYSTADRLWSAAMRMERRWWRPLWPGRSHERPVTLNQVIGVFPRLEPDAVDQVAQFLERRAWCVVRAPATLEDVMVYLQRAKRASDADMHYARKRLGLEPDSTESLRAHWQEVLKI</sequence>